<reference evidence="1" key="1">
    <citation type="submission" date="2020-05" db="EMBL/GenBank/DDBJ databases">
        <authorList>
            <person name="Chiriac C."/>
            <person name="Salcher M."/>
            <person name="Ghai R."/>
            <person name="Kavagutti S V."/>
        </authorList>
    </citation>
    <scope>NUCLEOTIDE SEQUENCE</scope>
</reference>
<evidence type="ECO:0000313" key="1">
    <source>
        <dbReference type="EMBL" id="CAB5076979.1"/>
    </source>
</evidence>
<dbReference type="AlphaFoldDB" id="A0A6J7VH54"/>
<sequence length="107" mass="10640">MPLLARMASPAGVVGALAPSTTILALIPGAVTAVIESASAAGIKTSTSKCNISSLVMDSVPGAPTTVPETLEYSKSSEIFLNPVTPPSTSLTATIFSPIPSSAIAVQ</sequence>
<gene>
    <name evidence="1" type="ORF">UFOPK4401_01098</name>
</gene>
<protein>
    <submittedName>
        <fullName evidence="1">Unannotated protein</fullName>
    </submittedName>
</protein>
<proteinExistence type="predicted"/>
<dbReference type="EMBL" id="CAFBRB010000135">
    <property type="protein sequence ID" value="CAB5076979.1"/>
    <property type="molecule type" value="Genomic_DNA"/>
</dbReference>
<accession>A0A6J7VH54</accession>
<organism evidence="1">
    <name type="scientific">freshwater metagenome</name>
    <dbReference type="NCBI Taxonomy" id="449393"/>
    <lineage>
        <taxon>unclassified sequences</taxon>
        <taxon>metagenomes</taxon>
        <taxon>ecological metagenomes</taxon>
    </lineage>
</organism>
<name>A0A6J7VH54_9ZZZZ</name>